<dbReference type="InParanoid" id="L2GV07"/>
<name>L2GV07_VAVCU</name>
<evidence type="ECO:0000313" key="3">
    <source>
        <dbReference type="Proteomes" id="UP000011081"/>
    </source>
</evidence>
<reference evidence="3" key="1">
    <citation type="submission" date="2011-03" db="EMBL/GenBank/DDBJ databases">
        <title>The genome sequence of Vavraia culicis strain floridensis.</title>
        <authorList>
            <consortium name="The Broad Institute Genome Sequencing Platform"/>
            <person name="Cuomo C."/>
            <person name="Becnel J."/>
            <person name="Sanscrainte N."/>
            <person name="Young S.K."/>
            <person name="Zeng Q."/>
            <person name="Gargeya S."/>
            <person name="Fitzgerald M."/>
            <person name="Haas B."/>
            <person name="Abouelleil A."/>
            <person name="Alvarado L."/>
            <person name="Arachchi H.M."/>
            <person name="Berlin A."/>
            <person name="Chapman S.B."/>
            <person name="Gearin G."/>
            <person name="Goldberg J."/>
            <person name="Griggs A."/>
            <person name="Gujja S."/>
            <person name="Hansen M."/>
            <person name="Heiman D."/>
            <person name="Howarth C."/>
            <person name="Larimer J."/>
            <person name="Lui A."/>
            <person name="MacDonald P.J.P."/>
            <person name="McCowen C."/>
            <person name="Montmayeur A."/>
            <person name="Murphy C."/>
            <person name="Neiman D."/>
            <person name="Pearson M."/>
            <person name="Priest M."/>
            <person name="Roberts A."/>
            <person name="Saif S."/>
            <person name="Shea T."/>
            <person name="Sisk P."/>
            <person name="Stolte C."/>
            <person name="Sykes S."/>
            <person name="Wortman J."/>
            <person name="Nusbaum C."/>
            <person name="Birren B."/>
        </authorList>
    </citation>
    <scope>NUCLEOTIDE SEQUENCE [LARGE SCALE GENOMIC DNA]</scope>
    <source>
        <strain evidence="3">floridensis</strain>
    </source>
</reference>
<dbReference type="OMA" id="RRIEHTK"/>
<dbReference type="EMBL" id="GL877422">
    <property type="protein sequence ID" value="ELA47207.1"/>
    <property type="molecule type" value="Genomic_DNA"/>
</dbReference>
<gene>
    <name evidence="2" type="ORF">VCUG_01307</name>
</gene>
<evidence type="ECO:0000256" key="1">
    <source>
        <dbReference type="SAM" id="MobiDB-lite"/>
    </source>
</evidence>
<accession>L2GV07</accession>
<dbReference type="RefSeq" id="XP_008074325.1">
    <property type="nucleotide sequence ID" value="XM_008076134.1"/>
</dbReference>
<organism evidence="2 3">
    <name type="scientific">Vavraia culicis (isolate floridensis)</name>
    <name type="common">Microsporidian parasite</name>
    <dbReference type="NCBI Taxonomy" id="948595"/>
    <lineage>
        <taxon>Eukaryota</taxon>
        <taxon>Fungi</taxon>
        <taxon>Fungi incertae sedis</taxon>
        <taxon>Microsporidia</taxon>
        <taxon>Pleistophoridae</taxon>
        <taxon>Vavraia</taxon>
    </lineage>
</organism>
<proteinExistence type="predicted"/>
<feature type="compositionally biased region" description="Basic and acidic residues" evidence="1">
    <location>
        <begin position="81"/>
        <end position="104"/>
    </location>
</feature>
<dbReference type="VEuPathDB" id="MicrosporidiaDB:VCUG_01307"/>
<sequence length="146" mass="17065">MCPQNMPVPIQAQSRELKFDPNNEFTREEHFKSQAKHLLAQITYKLPLEGHTGPLLKSKNEIARLENLKKASEAALMRVKEKGRKLSEFKKDVKDTNEHPTNGKEKRKRMGNAIRRIEHTKRNNSKNNNRKVRRDDKGTGRKRVKK</sequence>
<evidence type="ECO:0000313" key="2">
    <source>
        <dbReference type="EMBL" id="ELA47207.1"/>
    </source>
</evidence>
<feature type="compositionally biased region" description="Basic residues" evidence="1">
    <location>
        <begin position="122"/>
        <end position="132"/>
    </location>
</feature>
<keyword evidence="3" id="KW-1185">Reference proteome</keyword>
<dbReference type="HOGENOM" id="CLU_1788172_0_0_1"/>
<feature type="region of interest" description="Disordered" evidence="1">
    <location>
        <begin position="81"/>
        <end position="146"/>
    </location>
</feature>
<dbReference type="OrthoDB" id="10369557at2759"/>
<dbReference type="AlphaFoldDB" id="L2GV07"/>
<dbReference type="GeneID" id="19879186"/>
<dbReference type="Proteomes" id="UP000011081">
    <property type="component" value="Unassembled WGS sequence"/>
</dbReference>
<protein>
    <submittedName>
        <fullName evidence="2">Uncharacterized protein</fullName>
    </submittedName>
</protein>